<evidence type="ECO:0008006" key="4">
    <source>
        <dbReference type="Google" id="ProtNLM"/>
    </source>
</evidence>
<feature type="signal peptide" evidence="1">
    <location>
        <begin position="1"/>
        <end position="26"/>
    </location>
</feature>
<organism evidence="2 3">
    <name type="scientific">Phialemonium thermophilum</name>
    <dbReference type="NCBI Taxonomy" id="223376"/>
    <lineage>
        <taxon>Eukaryota</taxon>
        <taxon>Fungi</taxon>
        <taxon>Dikarya</taxon>
        <taxon>Ascomycota</taxon>
        <taxon>Pezizomycotina</taxon>
        <taxon>Sordariomycetes</taxon>
        <taxon>Sordariomycetidae</taxon>
        <taxon>Cephalothecales</taxon>
        <taxon>Cephalothecaceae</taxon>
        <taxon>Phialemonium</taxon>
    </lineage>
</organism>
<sequence length="89" mass="10012">MICKTRNKKKAEGNLLLLLLLPSAPGSSPTTTLSVLAAARPYTAAFSGLYSQSVHLHRQVRRPQRLQELVFLKPPVVDGPWRPRRLQIR</sequence>
<feature type="chain" id="PRO_5046618318" description="Secreted protein" evidence="1">
    <location>
        <begin position="27"/>
        <end position="89"/>
    </location>
</feature>
<name>A0ABR3V2I5_9PEZI</name>
<keyword evidence="1" id="KW-0732">Signal</keyword>
<accession>A0ABR3V2I5</accession>
<dbReference type="Proteomes" id="UP001586593">
    <property type="component" value="Unassembled WGS sequence"/>
</dbReference>
<proteinExistence type="predicted"/>
<dbReference type="EMBL" id="JAZHXJ010002994">
    <property type="protein sequence ID" value="KAL1835825.1"/>
    <property type="molecule type" value="Genomic_DNA"/>
</dbReference>
<evidence type="ECO:0000256" key="1">
    <source>
        <dbReference type="SAM" id="SignalP"/>
    </source>
</evidence>
<evidence type="ECO:0000313" key="2">
    <source>
        <dbReference type="EMBL" id="KAL1835825.1"/>
    </source>
</evidence>
<protein>
    <recommendedName>
        <fullName evidence="4">Secreted protein</fullName>
    </recommendedName>
</protein>
<comment type="caution">
    <text evidence="2">The sequence shown here is derived from an EMBL/GenBank/DDBJ whole genome shotgun (WGS) entry which is preliminary data.</text>
</comment>
<reference evidence="2 3" key="1">
    <citation type="journal article" date="2024" name="Commun. Biol.">
        <title>Comparative genomic analysis of thermophilic fungi reveals convergent evolutionary adaptations and gene losses.</title>
        <authorList>
            <person name="Steindorff A.S."/>
            <person name="Aguilar-Pontes M.V."/>
            <person name="Robinson A.J."/>
            <person name="Andreopoulos B."/>
            <person name="LaButti K."/>
            <person name="Kuo A."/>
            <person name="Mondo S."/>
            <person name="Riley R."/>
            <person name="Otillar R."/>
            <person name="Haridas S."/>
            <person name="Lipzen A."/>
            <person name="Grimwood J."/>
            <person name="Schmutz J."/>
            <person name="Clum A."/>
            <person name="Reid I.D."/>
            <person name="Moisan M.C."/>
            <person name="Butler G."/>
            <person name="Nguyen T.T.M."/>
            <person name="Dewar K."/>
            <person name="Conant G."/>
            <person name="Drula E."/>
            <person name="Henrissat B."/>
            <person name="Hansel C."/>
            <person name="Singer S."/>
            <person name="Hutchinson M.I."/>
            <person name="de Vries R.P."/>
            <person name="Natvig D.O."/>
            <person name="Powell A.J."/>
            <person name="Tsang A."/>
            <person name="Grigoriev I.V."/>
        </authorList>
    </citation>
    <scope>NUCLEOTIDE SEQUENCE [LARGE SCALE GENOMIC DNA]</scope>
    <source>
        <strain evidence="2 3">ATCC 24622</strain>
    </source>
</reference>
<keyword evidence="3" id="KW-1185">Reference proteome</keyword>
<gene>
    <name evidence="2" type="ORF">VTK73DRAFT_5305</name>
</gene>
<evidence type="ECO:0000313" key="3">
    <source>
        <dbReference type="Proteomes" id="UP001586593"/>
    </source>
</evidence>